<dbReference type="InterPro" id="IPR050247">
    <property type="entry name" value="Met_Aminopeptidase_Type2"/>
</dbReference>
<feature type="binding site" evidence="8">
    <location>
        <position position="283"/>
    </location>
    <ligand>
        <name>a divalent metal cation</name>
        <dbReference type="ChEBI" id="CHEBI:60240"/>
        <label>2</label>
        <note>catalytic</note>
    </ligand>
</feature>
<dbReference type="EMBL" id="DSTX01000001">
    <property type="protein sequence ID" value="HFK19829.1"/>
    <property type="molecule type" value="Genomic_DNA"/>
</dbReference>
<dbReference type="InterPro" id="IPR036388">
    <property type="entry name" value="WH-like_DNA-bd_sf"/>
</dbReference>
<evidence type="ECO:0000256" key="8">
    <source>
        <dbReference type="HAMAP-Rule" id="MF_01975"/>
    </source>
</evidence>
<dbReference type="SUPFAM" id="SSF46785">
    <property type="entry name" value="Winged helix' DNA-binding domain"/>
    <property type="match status" value="1"/>
</dbReference>
<comment type="cofactor">
    <cofactor evidence="8">
        <name>Co(2+)</name>
        <dbReference type="ChEBI" id="CHEBI:48828"/>
    </cofactor>
    <cofactor evidence="8">
        <name>Zn(2+)</name>
        <dbReference type="ChEBI" id="CHEBI:29105"/>
    </cofactor>
    <cofactor evidence="8">
        <name>Mn(2+)</name>
        <dbReference type="ChEBI" id="CHEBI:29035"/>
    </cofactor>
    <cofactor evidence="8">
        <name>Fe(2+)</name>
        <dbReference type="ChEBI" id="CHEBI:29033"/>
    </cofactor>
    <text evidence="8">Binds 2 divalent metal cations per subunit. Has a high-affinity and a low affinity metal-binding site. The true nature of the physiological cofactor is under debate. The enzyme is active with cobalt, zinc, manganese or divalent iron ions. Most likely, methionine aminopeptidases function as mononuclear Fe(2+)-metalloproteases under physiological conditions, and the catalytically relevant metal-binding site has been assigned to the histidine-containing high-affinity site.</text>
</comment>
<evidence type="ECO:0000259" key="10">
    <source>
        <dbReference type="Pfam" id="PF00557"/>
    </source>
</evidence>
<feature type="domain" description="Peptidase M24" evidence="10">
    <location>
        <begin position="9"/>
        <end position="199"/>
    </location>
</feature>
<comment type="catalytic activity">
    <reaction evidence="1 8 9">
        <text>Release of N-terminal amino acids, preferentially methionine, from peptides and arylamides.</text>
        <dbReference type="EC" id="3.4.11.18"/>
    </reaction>
</comment>
<dbReference type="InterPro" id="IPR001714">
    <property type="entry name" value="Pept_M24_MAP"/>
</dbReference>
<feature type="binding site" evidence="8">
    <location>
        <position position="66"/>
    </location>
    <ligand>
        <name>substrate</name>
    </ligand>
</feature>
<protein>
    <recommendedName>
        <fullName evidence="8 9">Methionine aminopeptidase</fullName>
        <shortName evidence="8">MAP</shortName>
        <shortName evidence="8">MetAP</shortName>
        <ecNumber evidence="8 9">3.4.11.18</ecNumber>
    </recommendedName>
    <alternativeName>
        <fullName evidence="8">Peptidase M</fullName>
    </alternativeName>
</protein>
<comment type="similarity">
    <text evidence="8">Belongs to the peptidase M24A family. Methionine aminopeptidase archaeal type 2 subfamily.</text>
</comment>
<dbReference type="GO" id="GO:0070006">
    <property type="term" value="F:metalloaminopeptidase activity"/>
    <property type="evidence" value="ECO:0007669"/>
    <property type="project" value="UniProtKB-UniRule"/>
</dbReference>
<keyword evidence="6 8" id="KW-0479">Metal-binding</keyword>
<dbReference type="PANTHER" id="PTHR45777:SF2">
    <property type="entry name" value="METHIONINE AMINOPEPTIDASE 2"/>
    <property type="match status" value="1"/>
</dbReference>
<keyword evidence="7 8" id="KW-0378">Hydrolase</keyword>
<comment type="function">
    <text evidence="8 9">Removes the N-terminal methionine from nascent proteins. The N-terminal methionine is often cleaved when the second residue in the primary sequence is small and uncharged (Met-Ala-, Cys, Gly, Pro, Ser, Thr, or Val).</text>
</comment>
<evidence type="ECO:0000256" key="3">
    <source>
        <dbReference type="ARBA" id="ARBA00001954"/>
    </source>
</evidence>
<proteinExistence type="inferred from homology"/>
<dbReference type="AlphaFoldDB" id="A0A7C3EVG2"/>
<dbReference type="InterPro" id="IPR036390">
    <property type="entry name" value="WH_DNA-bd_sf"/>
</dbReference>
<name>A0A7C3EVG2_9CREN</name>
<comment type="caution">
    <text evidence="11">The sequence shown here is derived from an EMBL/GenBank/DDBJ whole genome shotgun (WGS) entry which is preliminary data.</text>
</comment>
<dbReference type="Gene3D" id="1.10.10.10">
    <property type="entry name" value="Winged helix-like DNA-binding domain superfamily/Winged helix DNA-binding domain"/>
    <property type="match status" value="1"/>
</dbReference>
<dbReference type="PRINTS" id="PR00599">
    <property type="entry name" value="MAPEPTIDASE"/>
</dbReference>
<comment type="subunit">
    <text evidence="8">Monomer.</text>
</comment>
<dbReference type="InterPro" id="IPR000994">
    <property type="entry name" value="Pept_M24"/>
</dbReference>
<evidence type="ECO:0000256" key="2">
    <source>
        <dbReference type="ARBA" id="ARBA00001936"/>
    </source>
</evidence>
<accession>A0A7C3EVG2</accession>
<feature type="binding site" evidence="8">
    <location>
        <position position="157"/>
    </location>
    <ligand>
        <name>a divalent metal cation</name>
        <dbReference type="ChEBI" id="CHEBI:60240"/>
        <label>2</label>
        <note>catalytic</note>
    </ligand>
</feature>
<reference evidence="11" key="1">
    <citation type="journal article" date="2020" name="mSystems">
        <title>Genome- and Community-Level Interaction Insights into Carbon Utilization and Element Cycling Functions of Hydrothermarchaeota in Hydrothermal Sediment.</title>
        <authorList>
            <person name="Zhou Z."/>
            <person name="Liu Y."/>
            <person name="Xu W."/>
            <person name="Pan J."/>
            <person name="Luo Z.H."/>
            <person name="Li M."/>
        </authorList>
    </citation>
    <scope>NUCLEOTIDE SEQUENCE [LARGE SCALE GENOMIC DNA]</scope>
    <source>
        <strain evidence="11">SpSt-468</strain>
    </source>
</reference>
<feature type="binding site" evidence="8">
    <location>
        <position position="165"/>
    </location>
    <ligand>
        <name>substrate</name>
    </ligand>
</feature>
<dbReference type="GO" id="GO:0046872">
    <property type="term" value="F:metal ion binding"/>
    <property type="evidence" value="ECO:0007669"/>
    <property type="project" value="UniProtKB-UniRule"/>
</dbReference>
<dbReference type="NCBIfam" id="TIGR00501">
    <property type="entry name" value="met_pdase_II"/>
    <property type="match status" value="1"/>
</dbReference>
<evidence type="ECO:0000313" key="11">
    <source>
        <dbReference type="EMBL" id="HFK19829.1"/>
    </source>
</evidence>
<dbReference type="Gene3D" id="3.90.230.10">
    <property type="entry name" value="Creatinase/methionine aminopeptidase superfamily"/>
    <property type="match status" value="1"/>
</dbReference>
<sequence length="297" mass="31949">MLTDEEVEKLLAAGRVVREVRSIAPRLVFPGARVIEICEGIEDEIRRRGAKPAFPCNVSVDSVGAHYTAAPGDRMRVSDGSLVKVDIGAHVDGYIADSAVTVSLGSEHGGAIKVAEAALENAIKAVRVGGRISDVGVVVERTIKSMGYKPIRNLTGHQIAPYTIHAGVSIPNVSGTDLFSGRFEPWSVYAIEPFVTLPEAAGEVVEGPPGNILHLAKLKRPKDPAMRDFFEGAYANFRTLPFARRWAIKIGDGEVLRRMVEGRAIYEYPTLVEASGRPIAQAEHTVLITGDGVITTT</sequence>
<evidence type="ECO:0000256" key="5">
    <source>
        <dbReference type="ARBA" id="ARBA00022670"/>
    </source>
</evidence>
<dbReference type="InterPro" id="IPR036005">
    <property type="entry name" value="Creatinase/aminopeptidase-like"/>
</dbReference>
<feature type="binding site" evidence="8">
    <location>
        <position position="97"/>
    </location>
    <ligand>
        <name>a divalent metal cation</name>
        <dbReference type="ChEBI" id="CHEBI:60240"/>
        <label>2</label>
        <note>catalytic</note>
    </ligand>
</feature>
<dbReference type="Pfam" id="PF00557">
    <property type="entry name" value="Peptidase_M24"/>
    <property type="match status" value="1"/>
</dbReference>
<keyword evidence="5 8" id="KW-0645">Protease</keyword>
<gene>
    <name evidence="8" type="primary">map</name>
    <name evidence="11" type="ORF">ENS19_00940</name>
</gene>
<dbReference type="GO" id="GO:0006508">
    <property type="term" value="P:proteolysis"/>
    <property type="evidence" value="ECO:0007669"/>
    <property type="project" value="UniProtKB-KW"/>
</dbReference>
<comment type="cofactor">
    <cofactor evidence="3">
        <name>Fe(2+)</name>
        <dbReference type="ChEBI" id="CHEBI:29033"/>
    </cofactor>
</comment>
<feature type="binding site" evidence="8">
    <location>
        <position position="283"/>
    </location>
    <ligand>
        <name>a divalent metal cation</name>
        <dbReference type="ChEBI" id="CHEBI:60240"/>
        <label>1</label>
    </ligand>
</feature>
<comment type="cofactor">
    <cofactor evidence="2">
        <name>Mn(2+)</name>
        <dbReference type="ChEBI" id="CHEBI:29035"/>
    </cofactor>
</comment>
<dbReference type="GO" id="GO:0004239">
    <property type="term" value="F:initiator methionyl aminopeptidase activity"/>
    <property type="evidence" value="ECO:0007669"/>
    <property type="project" value="UniProtKB-UniRule"/>
</dbReference>
<evidence type="ECO:0000256" key="1">
    <source>
        <dbReference type="ARBA" id="ARBA00000294"/>
    </source>
</evidence>
<dbReference type="EC" id="3.4.11.18" evidence="8 9"/>
<organism evidence="11">
    <name type="scientific">Candidatus Methanomethylicus mesodigestus</name>
    <dbReference type="NCBI Taxonomy" id="1867258"/>
    <lineage>
        <taxon>Archaea</taxon>
        <taxon>Thermoproteota</taxon>
        <taxon>Methanosuratincolia</taxon>
        <taxon>Candidatus Methanomethylicales</taxon>
        <taxon>Candidatus Methanomethylicaceae</taxon>
        <taxon>Candidatus Methanomethylicus</taxon>
    </lineage>
</organism>
<dbReference type="HAMAP" id="MF_01975">
    <property type="entry name" value="MetAP_2_arc"/>
    <property type="match status" value="1"/>
</dbReference>
<feature type="binding site" evidence="8">
    <location>
        <position position="86"/>
    </location>
    <ligand>
        <name>a divalent metal cation</name>
        <dbReference type="ChEBI" id="CHEBI:60240"/>
        <label>1</label>
    </ligand>
</feature>
<dbReference type="PANTHER" id="PTHR45777">
    <property type="entry name" value="METHIONINE AMINOPEPTIDASE 2"/>
    <property type="match status" value="1"/>
</dbReference>
<dbReference type="GO" id="GO:0005737">
    <property type="term" value="C:cytoplasm"/>
    <property type="evidence" value="ECO:0007669"/>
    <property type="project" value="TreeGrafter"/>
</dbReference>
<dbReference type="InterPro" id="IPR002468">
    <property type="entry name" value="Pept_M24A_MAP2"/>
</dbReference>
<evidence type="ECO:0000256" key="6">
    <source>
        <dbReference type="ARBA" id="ARBA00022723"/>
    </source>
</evidence>
<keyword evidence="4 8" id="KW-0031">Aminopeptidase</keyword>
<feature type="binding site" evidence="8">
    <location>
        <position position="192"/>
    </location>
    <ligand>
        <name>a divalent metal cation</name>
        <dbReference type="ChEBI" id="CHEBI:60240"/>
        <label>2</label>
        <note>catalytic</note>
    </ligand>
</feature>
<feature type="binding site" evidence="8">
    <location>
        <position position="97"/>
    </location>
    <ligand>
        <name>a divalent metal cation</name>
        <dbReference type="ChEBI" id="CHEBI:60240"/>
        <label>1</label>
    </ligand>
</feature>
<evidence type="ECO:0000256" key="7">
    <source>
        <dbReference type="ARBA" id="ARBA00022801"/>
    </source>
</evidence>
<dbReference type="InterPro" id="IPR028595">
    <property type="entry name" value="MetAP_archaeal"/>
</dbReference>
<evidence type="ECO:0000256" key="4">
    <source>
        <dbReference type="ARBA" id="ARBA00022438"/>
    </source>
</evidence>
<evidence type="ECO:0000256" key="9">
    <source>
        <dbReference type="RuleBase" id="RU003653"/>
    </source>
</evidence>
<dbReference type="SUPFAM" id="SSF55920">
    <property type="entry name" value="Creatinase/aminopeptidase"/>
    <property type="match status" value="1"/>
</dbReference>